<reference evidence="3" key="1">
    <citation type="journal article" date="2019" name="Int. J. Syst. Evol. Microbiol.">
        <title>The Global Catalogue of Microorganisms (GCM) 10K type strain sequencing project: providing services to taxonomists for standard genome sequencing and annotation.</title>
        <authorList>
            <consortium name="The Broad Institute Genomics Platform"/>
            <consortium name="The Broad Institute Genome Sequencing Center for Infectious Disease"/>
            <person name="Wu L."/>
            <person name="Ma J."/>
        </authorList>
    </citation>
    <scope>NUCLEOTIDE SEQUENCE [LARGE SCALE GENOMIC DNA]</scope>
    <source>
        <strain evidence="3">JCM 9918</strain>
    </source>
</reference>
<proteinExistence type="predicted"/>
<dbReference type="Pfam" id="PF09359">
    <property type="entry name" value="VTC"/>
    <property type="match status" value="1"/>
</dbReference>
<gene>
    <name evidence="2" type="ORF">ACFQGO_28850</name>
</gene>
<evidence type="ECO:0000313" key="2">
    <source>
        <dbReference type="EMBL" id="MFC5811467.1"/>
    </source>
</evidence>
<evidence type="ECO:0000313" key="3">
    <source>
        <dbReference type="Proteomes" id="UP001596112"/>
    </source>
</evidence>
<dbReference type="InterPro" id="IPR033469">
    <property type="entry name" value="CYTH-like_dom_sf"/>
</dbReference>
<dbReference type="InterPro" id="IPR018966">
    <property type="entry name" value="VTC_domain"/>
</dbReference>
<sequence length="297" mass="32119">MSTVESGSGSGIRAAAVASDGAVRGVGAADPVGPLVGPLRPVGLDELVERAGLLTRLDRKYLLPPADLPFVVGGLDEDLRVLEVDGRRRFAYRSVYFDTPGLDGYLGAARNRRRRFKLRVRTYLAADPAREGTHYVEVKTRGPRGTTVKQRVPYRGDPWRLSREARAYADATLGAAGIDLRGLPLVPTLTTRYLRTTLFLPDSGSRVTVDTDLSWALPDGSTLRTPDRTVVETKAGRAGCGADRLLWSLGHRPLPVSKYGTGLAALRPGLPAHRWLPVLRRHFPTAPATNATNGSPV</sequence>
<dbReference type="SUPFAM" id="SSF55154">
    <property type="entry name" value="CYTH-like phosphatases"/>
    <property type="match status" value="1"/>
</dbReference>
<evidence type="ECO:0000259" key="1">
    <source>
        <dbReference type="Pfam" id="PF09359"/>
    </source>
</evidence>
<keyword evidence="3" id="KW-1185">Reference proteome</keyword>
<feature type="domain" description="VTC" evidence="1">
    <location>
        <begin position="56"/>
        <end position="266"/>
    </location>
</feature>
<organism evidence="2 3">
    <name type="scientific">Streptomyces heilongjiangensis</name>
    <dbReference type="NCBI Taxonomy" id="945052"/>
    <lineage>
        <taxon>Bacteria</taxon>
        <taxon>Bacillati</taxon>
        <taxon>Actinomycetota</taxon>
        <taxon>Actinomycetes</taxon>
        <taxon>Kitasatosporales</taxon>
        <taxon>Streptomycetaceae</taxon>
        <taxon>Streptomyces</taxon>
    </lineage>
</organism>
<comment type="caution">
    <text evidence="2">The sequence shown here is derived from an EMBL/GenBank/DDBJ whole genome shotgun (WGS) entry which is preliminary data.</text>
</comment>
<dbReference type="RefSeq" id="WP_272168327.1">
    <property type="nucleotide sequence ID" value="NZ_JAQOSL010000003.1"/>
</dbReference>
<dbReference type="Proteomes" id="UP001596112">
    <property type="component" value="Unassembled WGS sequence"/>
</dbReference>
<protein>
    <submittedName>
        <fullName evidence="2">VTC domain-containing protein</fullName>
    </submittedName>
</protein>
<dbReference type="Gene3D" id="3.20.100.30">
    <property type="entry name" value="VTC, catalytic tunnel domain"/>
    <property type="match status" value="1"/>
</dbReference>
<dbReference type="InterPro" id="IPR042267">
    <property type="entry name" value="VTC_sf"/>
</dbReference>
<dbReference type="EMBL" id="JBHSNZ010000024">
    <property type="protein sequence ID" value="MFC5811467.1"/>
    <property type="molecule type" value="Genomic_DNA"/>
</dbReference>
<accession>A0ABW1BE43</accession>
<name>A0ABW1BE43_9ACTN</name>